<evidence type="ECO:0000256" key="4">
    <source>
        <dbReference type="PROSITE-ProRule" id="PRU00339"/>
    </source>
</evidence>
<keyword evidence="3" id="KW-0472">Membrane</keyword>
<evidence type="ECO:0000313" key="12">
    <source>
        <dbReference type="Proteomes" id="UP001634747"/>
    </source>
</evidence>
<dbReference type="InterPro" id="IPR011990">
    <property type="entry name" value="TPR-like_helical_dom_sf"/>
</dbReference>
<dbReference type="InterPro" id="IPR005644">
    <property type="entry name" value="NolW-like"/>
</dbReference>
<evidence type="ECO:0000256" key="1">
    <source>
        <dbReference type="ARBA" id="ARBA00004370"/>
    </source>
</evidence>
<dbReference type="InterPro" id="IPR050810">
    <property type="entry name" value="Bact_Secretion_Sys_Channel"/>
</dbReference>
<dbReference type="Proteomes" id="UP001634747">
    <property type="component" value="Unassembled WGS sequence"/>
</dbReference>
<dbReference type="InterPro" id="IPR004846">
    <property type="entry name" value="T2SS/T3SS_dom"/>
</dbReference>
<dbReference type="InterPro" id="IPR001775">
    <property type="entry name" value="GspD/PilQ"/>
</dbReference>
<protein>
    <submittedName>
        <fullName evidence="11">Cohesin domain-containing protein</fullName>
    </submittedName>
</protein>
<dbReference type="InterPro" id="IPR008965">
    <property type="entry name" value="CBM2/CBM3_carb-bd_dom_sf"/>
</dbReference>
<keyword evidence="2" id="KW-0732">Signal</keyword>
<feature type="repeat" description="TPR" evidence="4">
    <location>
        <begin position="10"/>
        <end position="43"/>
    </location>
</feature>
<dbReference type="PROSITE" id="PS50005">
    <property type="entry name" value="TPR"/>
    <property type="match status" value="2"/>
</dbReference>
<dbReference type="CDD" id="cd08547">
    <property type="entry name" value="Type_II_cohesin"/>
    <property type="match status" value="1"/>
</dbReference>
<gene>
    <name evidence="11" type="ORF">ACK2TP_08405</name>
</gene>
<dbReference type="SUPFAM" id="SSF48452">
    <property type="entry name" value="TPR-like"/>
    <property type="match status" value="1"/>
</dbReference>
<feature type="region of interest" description="Disordered" evidence="7">
    <location>
        <begin position="322"/>
        <end position="357"/>
    </location>
</feature>
<keyword evidence="4" id="KW-0802">TPR repeat</keyword>
<dbReference type="EMBL" id="JBJYXY010000001">
    <property type="protein sequence ID" value="MFN2975781.1"/>
    <property type="molecule type" value="Genomic_DNA"/>
</dbReference>
<feature type="domain" description="Cohesin" evidence="9">
    <location>
        <begin position="666"/>
        <end position="766"/>
    </location>
</feature>
<proteinExistence type="inferred from homology"/>
<evidence type="ECO:0000259" key="8">
    <source>
        <dbReference type="Pfam" id="PF00263"/>
    </source>
</evidence>
<accession>A0ABW9KJ43</accession>
<dbReference type="Pfam" id="PF00963">
    <property type="entry name" value="Cohesin"/>
    <property type="match status" value="1"/>
</dbReference>
<dbReference type="SMART" id="SM00028">
    <property type="entry name" value="TPR"/>
    <property type="match status" value="2"/>
</dbReference>
<dbReference type="InterPro" id="IPR002102">
    <property type="entry name" value="Cohesin_dom"/>
</dbReference>
<name>A0ABW9KJ43_9BACT</name>
<dbReference type="SUPFAM" id="SSF49384">
    <property type="entry name" value="Carbohydrate-binding domain"/>
    <property type="match status" value="1"/>
</dbReference>
<keyword evidence="6" id="KW-0813">Transport</keyword>
<dbReference type="Gene3D" id="3.30.1370.120">
    <property type="match status" value="1"/>
</dbReference>
<evidence type="ECO:0000256" key="7">
    <source>
        <dbReference type="SAM" id="MobiDB-lite"/>
    </source>
</evidence>
<dbReference type="PRINTS" id="PR00811">
    <property type="entry name" value="BCTERIALGSPD"/>
</dbReference>
<feature type="repeat" description="TPR" evidence="4">
    <location>
        <begin position="58"/>
        <end position="91"/>
    </location>
</feature>
<comment type="subcellular location">
    <subcellularLocation>
        <location evidence="6">Cell outer membrane</location>
    </subcellularLocation>
    <subcellularLocation>
        <location evidence="1">Membrane</location>
    </subcellularLocation>
</comment>
<dbReference type="InterPro" id="IPR019734">
    <property type="entry name" value="TPR_rpt"/>
</dbReference>
<feature type="compositionally biased region" description="Low complexity" evidence="7">
    <location>
        <begin position="324"/>
        <end position="357"/>
    </location>
</feature>
<dbReference type="Gene3D" id="2.60.40.680">
    <property type="match status" value="1"/>
</dbReference>
<evidence type="ECO:0000313" key="11">
    <source>
        <dbReference type="EMBL" id="MFN2975781.1"/>
    </source>
</evidence>
<dbReference type="InterPro" id="IPR038591">
    <property type="entry name" value="NolW-like_sf"/>
</dbReference>
<comment type="similarity">
    <text evidence="5">Belongs to the bacterial secretin family.</text>
</comment>
<dbReference type="PANTHER" id="PTHR30332:SF17">
    <property type="entry name" value="TYPE IV PILIATION SYSTEM PROTEIN DR_0774-RELATED"/>
    <property type="match status" value="1"/>
</dbReference>
<sequence>MPVQAHGQSAKSWAKRGADAEAHEDYDAAFEAYRQALLQRPDNLIYKTKFERVRFAAAAAHVDRGRVLRQSGDFNGALTEFQRALAIDGGNQTAQQEIVAVERDMSNAPGAALLQQAPVGPSAAASTVAGPIQLKPVDNAPVTLHVVEDTKVLYQAIAKSAGLNVIFDPDYTSRRIPLDLVNVSLYDALRILGTISGTFWKPVTSNTIFVAANTQQKRQELDTVAVQTFYISNAASAADANELLTALRNVLDPQTKIFLVPSQNAIVMRSTPDQLLLVESLLNNLDRPRSEVVVDVAVLEVNKTRTRNLGITLPQSVQLGTQLNNGTSSTLNSSSATSTSSTTTGTSTSSTTTNPSLNDLANFTASNIAVSIGTAAVNALLTDSDTRILQNPRVRATDNQKATLKIGSRIPIATGSFSSGASTAIVSSLVNTQFTYIDVGVNIEMTPTVHQDREITLKMVMEISNESGTVTISGVQQPIIGQRRVEQTIQLKEGEPSILAGLLTKDEERSVSGTPGIGSIPILNKVLGSNTKTNTDDEIVFLLIPHIVREPLITRLNTRAIDSGTSAHFELRHDDTLAAASGDTSALVTTGAFQRQQIPATGMTAAQAANAMIGQVGSEQAQRAAQSALHNQMNQPTISPSGVQQAATGPVSAQPTGGAPVRFSVVASNATQAVGSTFQVSVAAADAKDLYAAPMQVQFDPKLLSLVNVDSGEMLGRDGQAVSVVHRDEGNGMVTVSVSRPPAVRGVDGTGSVAVLTFKAIGAGDATVSLARVGAKNSAQANVPAVGSQTVVHVK</sequence>
<feature type="domain" description="NolW-like" evidence="10">
    <location>
        <begin position="238"/>
        <end position="290"/>
    </location>
</feature>
<evidence type="ECO:0000259" key="9">
    <source>
        <dbReference type="Pfam" id="PF00963"/>
    </source>
</evidence>
<reference evidence="11 12" key="1">
    <citation type="submission" date="2024-12" db="EMBL/GenBank/DDBJ databases">
        <authorList>
            <person name="Lee Y."/>
        </authorList>
    </citation>
    <scope>NUCLEOTIDE SEQUENCE [LARGE SCALE GENOMIC DNA]</scope>
    <source>
        <strain evidence="11 12">03SUJ4</strain>
    </source>
</reference>
<evidence type="ECO:0000259" key="10">
    <source>
        <dbReference type="Pfam" id="PF03958"/>
    </source>
</evidence>
<evidence type="ECO:0000256" key="5">
    <source>
        <dbReference type="RuleBase" id="RU004003"/>
    </source>
</evidence>
<organism evidence="11 12">
    <name type="scientific">Terriglobus aquaticus</name>
    <dbReference type="NCBI Taxonomy" id="940139"/>
    <lineage>
        <taxon>Bacteria</taxon>
        <taxon>Pseudomonadati</taxon>
        <taxon>Acidobacteriota</taxon>
        <taxon>Terriglobia</taxon>
        <taxon>Terriglobales</taxon>
        <taxon>Acidobacteriaceae</taxon>
        <taxon>Terriglobus</taxon>
    </lineage>
</organism>
<dbReference type="Pfam" id="PF03958">
    <property type="entry name" value="Secretin_N"/>
    <property type="match status" value="1"/>
</dbReference>
<dbReference type="Pfam" id="PF00263">
    <property type="entry name" value="Secretin"/>
    <property type="match status" value="1"/>
</dbReference>
<comment type="caution">
    <text evidence="11">The sequence shown here is derived from an EMBL/GenBank/DDBJ whole genome shotgun (WGS) entry which is preliminary data.</text>
</comment>
<evidence type="ECO:0000256" key="2">
    <source>
        <dbReference type="ARBA" id="ARBA00022729"/>
    </source>
</evidence>
<dbReference type="Gene3D" id="1.25.40.10">
    <property type="entry name" value="Tetratricopeptide repeat domain"/>
    <property type="match status" value="1"/>
</dbReference>
<dbReference type="PANTHER" id="PTHR30332">
    <property type="entry name" value="PROBABLE GENERAL SECRETION PATHWAY PROTEIN D"/>
    <property type="match status" value="1"/>
</dbReference>
<feature type="domain" description="Type II/III secretion system secretin-like" evidence="8">
    <location>
        <begin position="379"/>
        <end position="549"/>
    </location>
</feature>
<dbReference type="RefSeq" id="WP_263412707.1">
    <property type="nucleotide sequence ID" value="NZ_BAABBH010000001.1"/>
</dbReference>
<evidence type="ECO:0000256" key="3">
    <source>
        <dbReference type="ARBA" id="ARBA00023136"/>
    </source>
</evidence>
<keyword evidence="12" id="KW-1185">Reference proteome</keyword>
<evidence type="ECO:0000256" key="6">
    <source>
        <dbReference type="RuleBase" id="RU004004"/>
    </source>
</evidence>